<proteinExistence type="predicted"/>
<keyword evidence="2" id="KW-1185">Reference proteome</keyword>
<gene>
    <name evidence="1" type="ORF">QCA50_003546</name>
</gene>
<evidence type="ECO:0000313" key="1">
    <source>
        <dbReference type="EMBL" id="KAK7693971.1"/>
    </source>
</evidence>
<dbReference type="EMBL" id="JASBNA010000003">
    <property type="protein sequence ID" value="KAK7693971.1"/>
    <property type="molecule type" value="Genomic_DNA"/>
</dbReference>
<comment type="caution">
    <text evidence="1">The sequence shown here is derived from an EMBL/GenBank/DDBJ whole genome shotgun (WGS) entry which is preliminary data.</text>
</comment>
<protein>
    <submittedName>
        <fullName evidence="1">Uncharacterized protein</fullName>
    </submittedName>
</protein>
<accession>A0AAW0GMI3</accession>
<dbReference type="AlphaFoldDB" id="A0AAW0GMI3"/>
<dbReference type="Proteomes" id="UP001385951">
    <property type="component" value="Unassembled WGS sequence"/>
</dbReference>
<organism evidence="1 2">
    <name type="scientific">Cerrena zonata</name>
    <dbReference type="NCBI Taxonomy" id="2478898"/>
    <lineage>
        <taxon>Eukaryota</taxon>
        <taxon>Fungi</taxon>
        <taxon>Dikarya</taxon>
        <taxon>Basidiomycota</taxon>
        <taxon>Agaricomycotina</taxon>
        <taxon>Agaricomycetes</taxon>
        <taxon>Polyporales</taxon>
        <taxon>Cerrenaceae</taxon>
        <taxon>Cerrena</taxon>
    </lineage>
</organism>
<reference evidence="1 2" key="1">
    <citation type="submission" date="2022-09" db="EMBL/GenBank/DDBJ databases">
        <authorList>
            <person name="Palmer J.M."/>
        </authorList>
    </citation>
    <scope>NUCLEOTIDE SEQUENCE [LARGE SCALE GENOMIC DNA]</scope>
    <source>
        <strain evidence="1 2">DSM 7382</strain>
    </source>
</reference>
<sequence>MTTHTRHYYVSVLTCQNYIRSADLNANAPPKNCKPKHPTPQNLPTLHLHSLPPGKIRVNPTNFTLMPPPSAIQPTTHLIADVTQRSDNSVINPHRLRLVNLITPDYVPPRPITVGSKIHLNIIEDAVSPTDNAFQLDYYAFTGWVLGVSRAGQTDCDFVITGMWRGVLELGILTAQVLFIEPSDLPFLQQVGSAQSKWVSKERQRIFLEYLHKSSNDARLKAVKTAIRGLRSRACMYGPDWTGWFGQH</sequence>
<evidence type="ECO:0000313" key="2">
    <source>
        <dbReference type="Proteomes" id="UP001385951"/>
    </source>
</evidence>
<name>A0AAW0GMI3_9APHY</name>